<feature type="domain" description="Carboxylesterase type B" evidence="4">
    <location>
        <begin position="279"/>
        <end position="433"/>
    </location>
</feature>
<dbReference type="PANTHER" id="PTHR43903">
    <property type="entry name" value="NEUROLIGIN"/>
    <property type="match status" value="1"/>
</dbReference>
<dbReference type="InterPro" id="IPR051093">
    <property type="entry name" value="Neuroligin/BSAL"/>
</dbReference>
<dbReference type="Proteomes" id="UP001497623">
    <property type="component" value="Unassembled WGS sequence"/>
</dbReference>
<gene>
    <name evidence="5" type="ORF">MNOR_LOCUS19650</name>
</gene>
<reference evidence="5 6" key="1">
    <citation type="submission" date="2024-05" db="EMBL/GenBank/DDBJ databases">
        <authorList>
            <person name="Wallberg A."/>
        </authorList>
    </citation>
    <scope>NUCLEOTIDE SEQUENCE [LARGE SCALE GENOMIC DNA]</scope>
</reference>
<evidence type="ECO:0000256" key="1">
    <source>
        <dbReference type="ARBA" id="ARBA00005964"/>
    </source>
</evidence>
<keyword evidence="3" id="KW-0472">Membrane</keyword>
<evidence type="ECO:0000313" key="6">
    <source>
        <dbReference type="Proteomes" id="UP001497623"/>
    </source>
</evidence>
<feature type="transmembrane region" description="Helical" evidence="3">
    <location>
        <begin position="550"/>
        <end position="571"/>
    </location>
</feature>
<keyword evidence="3" id="KW-1133">Transmembrane helix</keyword>
<evidence type="ECO:0000256" key="2">
    <source>
        <dbReference type="ARBA" id="ARBA00023180"/>
    </source>
</evidence>
<keyword evidence="3" id="KW-0812">Transmembrane</keyword>
<name>A0AAV2R529_MEGNR</name>
<sequence>MTELWPTKYIFFWSGKINILATFTFFAYKIVNFRAIDPHFGYFMDHPKGPMENTEGLNFVTGATRLSDLAITFNWCRQNIKVFFGGLFNLFLLGHPQRFTVIAVHHNHKYLSPYSFLLTTPVGRRPKIPLSVQRRSHAVRPCKSHILKQQETNTLDPRQYTAMSPLAEVKITKKRHFLLKIDKCRFAGIWRQNLGSMVQVQIDKNCNNLVIVPIYGKRPIFVGFQIPSNTFNIHMPALKFQANCLNIMWIQIITNYVRFFPYLSKYILSLDWGKLAGMKVRDLVVEALSDAEYVAPMAKFGQLLAERNNKAFMYIFSHKDKDAQQRTVERDSGLDVPLLLGMPFSDKPGPWRDNYTRSDALLSEMMMTYWTNFAKSGDPNMPADMRPRMNQKDRGRQRDIIWEPYDPLYQKSLEIGSRVRKKSQYHANKVALWNWLIPELETMDIKAHAHDNHNGEDLDHETWWTTNGLDSDLFIGRVRPAVIYRYHHILGNISSERSPLPTPKNEYLTPNVSAAKGHFDIVPKQPAPERTNVLDPIVGDVLDYRSTMTIVVIIGIALLVLNAILIAVLIFRRDRRTSNSVPMAKYDSMAASASSQQCFMVDAADCDPAAQKNSAASIATTEQDAHQTEQQYKDLQRFPDIIGSKKEELPFHLNTPLHAILTEGSSAMQSQIHLLPTTQCGSSLCYTDPRSAEMLTDLQYNTLFRVPPPETSAANEGAPESFVAAPPDQNMFAAAAVSQQQCIIPVYSESYTTNINPSYYKLCGDQLITQNPNQQIELSQLSENQDRTVLQVQKTHENIN</sequence>
<accession>A0AAV2R529</accession>
<organism evidence="5 6">
    <name type="scientific">Meganyctiphanes norvegica</name>
    <name type="common">Northern krill</name>
    <name type="synonym">Thysanopoda norvegica</name>
    <dbReference type="NCBI Taxonomy" id="48144"/>
    <lineage>
        <taxon>Eukaryota</taxon>
        <taxon>Metazoa</taxon>
        <taxon>Ecdysozoa</taxon>
        <taxon>Arthropoda</taxon>
        <taxon>Crustacea</taxon>
        <taxon>Multicrustacea</taxon>
        <taxon>Malacostraca</taxon>
        <taxon>Eumalacostraca</taxon>
        <taxon>Eucarida</taxon>
        <taxon>Euphausiacea</taxon>
        <taxon>Euphausiidae</taxon>
        <taxon>Meganyctiphanes</taxon>
    </lineage>
</organism>
<dbReference type="Gene3D" id="3.40.50.1820">
    <property type="entry name" value="alpha/beta hydrolase"/>
    <property type="match status" value="1"/>
</dbReference>
<proteinExistence type="inferred from homology"/>
<dbReference type="AlphaFoldDB" id="A0AAV2R529"/>
<evidence type="ECO:0000259" key="4">
    <source>
        <dbReference type="Pfam" id="PF00135"/>
    </source>
</evidence>
<dbReference type="InterPro" id="IPR029058">
    <property type="entry name" value="AB_hydrolase_fold"/>
</dbReference>
<evidence type="ECO:0000313" key="5">
    <source>
        <dbReference type="EMBL" id="CAL4111455.1"/>
    </source>
</evidence>
<dbReference type="SUPFAM" id="SSF53474">
    <property type="entry name" value="alpha/beta-Hydrolases"/>
    <property type="match status" value="1"/>
</dbReference>
<keyword evidence="2" id="KW-0325">Glycoprotein</keyword>
<keyword evidence="6" id="KW-1185">Reference proteome</keyword>
<feature type="non-terminal residue" evidence="5">
    <location>
        <position position="800"/>
    </location>
</feature>
<dbReference type="InterPro" id="IPR002018">
    <property type="entry name" value="CarbesteraseB"/>
</dbReference>
<protein>
    <recommendedName>
        <fullName evidence="4">Carboxylesterase type B domain-containing protein</fullName>
    </recommendedName>
</protein>
<dbReference type="Pfam" id="PF00135">
    <property type="entry name" value="COesterase"/>
    <property type="match status" value="1"/>
</dbReference>
<evidence type="ECO:0000256" key="3">
    <source>
        <dbReference type="SAM" id="Phobius"/>
    </source>
</evidence>
<comment type="similarity">
    <text evidence="1">Belongs to the type-B carboxylesterase/lipase family.</text>
</comment>
<dbReference type="EMBL" id="CAXKWB010014685">
    <property type="protein sequence ID" value="CAL4111455.1"/>
    <property type="molecule type" value="Genomic_DNA"/>
</dbReference>
<comment type="caution">
    <text evidence="5">The sequence shown here is derived from an EMBL/GenBank/DDBJ whole genome shotgun (WGS) entry which is preliminary data.</text>
</comment>